<dbReference type="InterPro" id="IPR013783">
    <property type="entry name" value="Ig-like_fold"/>
</dbReference>
<dbReference type="InterPro" id="IPR022409">
    <property type="entry name" value="PKD/Chitinase_dom"/>
</dbReference>
<dbReference type="InterPro" id="IPR000601">
    <property type="entry name" value="PKD_dom"/>
</dbReference>
<evidence type="ECO:0000313" key="3">
    <source>
        <dbReference type="EMBL" id="MDQ8195789.1"/>
    </source>
</evidence>
<dbReference type="SUPFAM" id="SSF49299">
    <property type="entry name" value="PKD domain"/>
    <property type="match status" value="1"/>
</dbReference>
<dbReference type="RefSeq" id="WP_308986238.1">
    <property type="nucleotide sequence ID" value="NZ_JARXIC010000033.1"/>
</dbReference>
<dbReference type="SMART" id="SM00089">
    <property type="entry name" value="PKD"/>
    <property type="match status" value="1"/>
</dbReference>
<dbReference type="SUPFAM" id="SSF55486">
    <property type="entry name" value="Metalloproteases ('zincins'), catalytic domain"/>
    <property type="match status" value="1"/>
</dbReference>
<dbReference type="Pfam" id="PF18911">
    <property type="entry name" value="PKD_4"/>
    <property type="match status" value="1"/>
</dbReference>
<dbReference type="InterPro" id="IPR035986">
    <property type="entry name" value="PKD_dom_sf"/>
</dbReference>
<keyword evidence="1" id="KW-1133">Transmembrane helix</keyword>
<dbReference type="CDD" id="cd00146">
    <property type="entry name" value="PKD"/>
    <property type="match status" value="1"/>
</dbReference>
<feature type="non-terminal residue" evidence="3">
    <location>
        <position position="782"/>
    </location>
</feature>
<evidence type="ECO:0000256" key="1">
    <source>
        <dbReference type="SAM" id="Phobius"/>
    </source>
</evidence>
<organism evidence="3 4">
    <name type="scientific">Thalassobacterium sedimentorum</name>
    <dbReference type="NCBI Taxonomy" id="3041258"/>
    <lineage>
        <taxon>Bacteria</taxon>
        <taxon>Pseudomonadati</taxon>
        <taxon>Verrucomicrobiota</taxon>
        <taxon>Opitutia</taxon>
        <taxon>Puniceicoccales</taxon>
        <taxon>Coraliomargaritaceae</taxon>
        <taxon>Thalassobacterium</taxon>
    </lineage>
</organism>
<dbReference type="EMBL" id="JARXIC010000033">
    <property type="protein sequence ID" value="MDQ8195789.1"/>
    <property type="molecule type" value="Genomic_DNA"/>
</dbReference>
<comment type="caution">
    <text evidence="3">The sequence shown here is derived from an EMBL/GenBank/DDBJ whole genome shotgun (WGS) entry which is preliminary data.</text>
</comment>
<protein>
    <submittedName>
        <fullName evidence="3">PKD domain-containing protein</fullName>
    </submittedName>
</protein>
<keyword evidence="4" id="KW-1185">Reference proteome</keyword>
<proteinExistence type="predicted"/>
<accession>A0ABU1ALW2</accession>
<dbReference type="PROSITE" id="PS50093">
    <property type="entry name" value="PKD"/>
    <property type="match status" value="1"/>
</dbReference>
<dbReference type="Gene3D" id="2.60.40.10">
    <property type="entry name" value="Immunoglobulins"/>
    <property type="match status" value="1"/>
</dbReference>
<sequence length="782" mass="86021">MKRRDSTANYTVFGLLLFLLIQLVWYSNPPSELQNETSANDYKQEQVVSTPSLLSPKKLVHNKTEDFQQWLEAWRQLGHQSSDPQFLIHGIALAEQHRLEMEQLILSDPDTALERALSYYDYVQLPEAIQARVEEPFSEVSDISVVIDCGASDHPLHYHMKSSTGDAFRLYMPTAHRVALSKRKLPVQGIRLNGKAVARANVFQIVTGSEADWLTKNWPSGQQDKTRCYLTGEAITGRPTITVAGGRVFHFQDTDSVHILEQVLSEADAKAGINNGSAWIMRTVSSEGFPIEAFQRQVSSAALQATTGAKTVLVILTDFPDYPNQSFNAVDIESMLDEEVDHALRAYSYNKMSLDGSVTNNVIRAQYNSSYYENNYNTLHDEIVAQYMALGHANPFSEYDSVCIAIAGTQLDLVGLADVGGQAVWIELSGYDDDHVFTHELGHNYGLHHANYWDHSSANPNSLDPVDPTGSSEEYGDIYDTMGSPNRSYLLDNHFHMAAKEQLGWITESQWSAIETAANNGTYRIYQFDHEDAAGLQALRIRKSASNDYYWLGYRHEQKETTVLQNSAYLLWEKADGLPELNQCWLIDTTPGSEQGKIDAGIAIGRTYSDTVSNVHITPISKGGSSPQQYLDIVVNLGTFSTNVAPSGTLIVPSTAIARENVQLSAQVIDANNDALAYHWNLGDGSMHASSASITHSWGIGGSYPITLTVSDMKGGTTTIIQTITVSDPLNTWLDRSSGTALNLLGIAANETHVVAVGANGTILRSVDGATWTKQPLSGVAA</sequence>
<evidence type="ECO:0000313" key="4">
    <source>
        <dbReference type="Proteomes" id="UP001243717"/>
    </source>
</evidence>
<gene>
    <name evidence="3" type="ORF">QEH59_15255</name>
</gene>
<feature type="transmembrane region" description="Helical" evidence="1">
    <location>
        <begin position="7"/>
        <end position="26"/>
    </location>
</feature>
<dbReference type="Proteomes" id="UP001243717">
    <property type="component" value="Unassembled WGS sequence"/>
</dbReference>
<keyword evidence="1" id="KW-0472">Membrane</keyword>
<feature type="domain" description="PKD" evidence="2">
    <location>
        <begin position="645"/>
        <end position="726"/>
    </location>
</feature>
<keyword evidence="1" id="KW-0812">Transmembrane</keyword>
<evidence type="ECO:0000259" key="2">
    <source>
        <dbReference type="PROSITE" id="PS50093"/>
    </source>
</evidence>
<name>A0ABU1ALW2_9BACT</name>
<reference evidence="3 4" key="1">
    <citation type="submission" date="2023-04" db="EMBL/GenBank/DDBJ databases">
        <title>A novel bacteria isolated from coastal sediment.</title>
        <authorList>
            <person name="Liu X.-J."/>
            <person name="Du Z.-J."/>
        </authorList>
    </citation>
    <scope>NUCLEOTIDE SEQUENCE [LARGE SCALE GENOMIC DNA]</scope>
    <source>
        <strain evidence="3 4">SDUM461004</strain>
    </source>
</reference>